<dbReference type="EMBL" id="PKUQ01000042">
    <property type="protein sequence ID" value="PLW75900.1"/>
    <property type="molecule type" value="Genomic_DNA"/>
</dbReference>
<organism evidence="1 2">
    <name type="scientific">Cohaesibacter celericrescens</name>
    <dbReference type="NCBI Taxonomy" id="2067669"/>
    <lineage>
        <taxon>Bacteria</taxon>
        <taxon>Pseudomonadati</taxon>
        <taxon>Pseudomonadota</taxon>
        <taxon>Alphaproteobacteria</taxon>
        <taxon>Hyphomicrobiales</taxon>
        <taxon>Cohaesibacteraceae</taxon>
    </lineage>
</organism>
<keyword evidence="2" id="KW-1185">Reference proteome</keyword>
<sequence>MTRTETAGASCLRFFCLKMNFECCFETGSIDFIKPFQTFFEIATILALQIDKARVIKHLRLKQMCRGNRVLVATSGFQAFDTRP</sequence>
<dbReference type="AlphaFoldDB" id="A0A2N5XN90"/>
<proteinExistence type="predicted"/>
<comment type="caution">
    <text evidence="1">The sequence shown here is derived from an EMBL/GenBank/DDBJ whole genome shotgun (WGS) entry which is preliminary data.</text>
</comment>
<name>A0A2N5XN90_9HYPH</name>
<dbReference type="Proteomes" id="UP000234881">
    <property type="component" value="Unassembled WGS sequence"/>
</dbReference>
<accession>A0A2N5XN90</accession>
<protein>
    <submittedName>
        <fullName evidence="1">Uncharacterized protein</fullName>
    </submittedName>
</protein>
<evidence type="ECO:0000313" key="1">
    <source>
        <dbReference type="EMBL" id="PLW75900.1"/>
    </source>
</evidence>
<reference evidence="1 2" key="1">
    <citation type="submission" date="2018-01" db="EMBL/GenBank/DDBJ databases">
        <title>The draft genome sequence of Cohaesibacter sp. H1304.</title>
        <authorList>
            <person name="Wang N.-N."/>
            <person name="Du Z.-J."/>
        </authorList>
    </citation>
    <scope>NUCLEOTIDE SEQUENCE [LARGE SCALE GENOMIC DNA]</scope>
    <source>
        <strain evidence="1 2">H1304</strain>
    </source>
</reference>
<evidence type="ECO:0000313" key="2">
    <source>
        <dbReference type="Proteomes" id="UP000234881"/>
    </source>
</evidence>
<gene>
    <name evidence="1" type="ORF">C0081_17510</name>
</gene>